<dbReference type="SMART" id="SM00042">
    <property type="entry name" value="CUB"/>
    <property type="match status" value="1"/>
</dbReference>
<reference evidence="13" key="1">
    <citation type="submission" date="2023-10" db="EMBL/GenBank/DDBJ databases">
        <title>Genome assemblies of two species of porcelain crab, Petrolisthes cinctipes and Petrolisthes manimaculis (Anomura: Porcellanidae).</title>
        <authorList>
            <person name="Angst P."/>
        </authorList>
    </citation>
    <scope>NUCLEOTIDE SEQUENCE</scope>
    <source>
        <strain evidence="13">PB745_01</strain>
        <tissue evidence="13">Gill</tissue>
    </source>
</reference>
<proteinExistence type="predicted"/>
<dbReference type="CDD" id="cd04280">
    <property type="entry name" value="ZnMc_astacin_like"/>
    <property type="match status" value="1"/>
</dbReference>
<dbReference type="InterPro" id="IPR006026">
    <property type="entry name" value="Peptidase_Metallo"/>
</dbReference>
<evidence type="ECO:0000313" key="13">
    <source>
        <dbReference type="EMBL" id="KAK3850890.1"/>
    </source>
</evidence>
<evidence type="ECO:0000256" key="9">
    <source>
        <dbReference type="PROSITE-ProRule" id="PRU01211"/>
    </source>
</evidence>
<dbReference type="PRINTS" id="PR00480">
    <property type="entry name" value="ASTACIN"/>
</dbReference>
<dbReference type="InterPro" id="IPR001506">
    <property type="entry name" value="Peptidase_M12A"/>
</dbReference>
<feature type="domain" description="CUB" evidence="11">
    <location>
        <begin position="469"/>
        <end position="582"/>
    </location>
</feature>
<keyword evidence="1" id="KW-0245">EGF-like domain</keyword>
<dbReference type="InterPro" id="IPR000742">
    <property type="entry name" value="EGF"/>
</dbReference>
<dbReference type="EC" id="3.4.24.-" evidence="10"/>
<dbReference type="GO" id="GO:0008270">
    <property type="term" value="F:zinc ion binding"/>
    <property type="evidence" value="ECO:0007669"/>
    <property type="project" value="UniProtKB-UniRule"/>
</dbReference>
<keyword evidence="10" id="KW-0732">Signal</keyword>
<dbReference type="SUPFAM" id="SSF55486">
    <property type="entry name" value="Metalloproteases ('zincins'), catalytic domain"/>
    <property type="match status" value="1"/>
</dbReference>
<evidence type="ECO:0000256" key="2">
    <source>
        <dbReference type="ARBA" id="ARBA00022670"/>
    </source>
</evidence>
<evidence type="ECO:0000256" key="4">
    <source>
        <dbReference type="ARBA" id="ARBA00022801"/>
    </source>
</evidence>
<feature type="binding site" evidence="9">
    <location>
        <position position="198"/>
    </location>
    <ligand>
        <name>Zn(2+)</name>
        <dbReference type="ChEBI" id="CHEBI:29105"/>
        <note>catalytic</note>
    </ligand>
</feature>
<dbReference type="PANTHER" id="PTHR10127">
    <property type="entry name" value="DISCOIDIN, CUB, EGF, LAMININ , AND ZINC METALLOPROTEASE DOMAIN CONTAINING"/>
    <property type="match status" value="1"/>
</dbReference>
<dbReference type="InterPro" id="IPR000859">
    <property type="entry name" value="CUB_dom"/>
</dbReference>
<feature type="domain" description="Peptidase M12A" evidence="12">
    <location>
        <begin position="94"/>
        <end position="288"/>
    </location>
</feature>
<feature type="binding site" evidence="9">
    <location>
        <position position="188"/>
    </location>
    <ligand>
        <name>Zn(2+)</name>
        <dbReference type="ChEBI" id="CHEBI:29105"/>
        <note>catalytic</note>
    </ligand>
</feature>
<keyword evidence="5 9" id="KW-0862">Zinc</keyword>
<keyword evidence="4 9" id="KW-0378">Hydrolase</keyword>
<feature type="signal peptide" evidence="10">
    <location>
        <begin position="1"/>
        <end position="21"/>
    </location>
</feature>
<protein>
    <recommendedName>
        <fullName evidence="10">Metalloendopeptidase</fullName>
        <ecNumber evidence="10">3.4.24.-</ecNumber>
    </recommendedName>
</protein>
<keyword evidence="6 9" id="KW-0482">Metalloprotease</keyword>
<accession>A0AAE1EHD3</accession>
<keyword evidence="7" id="KW-1015">Disulfide bond</keyword>
<dbReference type="Pfam" id="PF00431">
    <property type="entry name" value="CUB"/>
    <property type="match status" value="2"/>
</dbReference>
<dbReference type="SMART" id="SM00235">
    <property type="entry name" value="ZnMc"/>
    <property type="match status" value="1"/>
</dbReference>
<gene>
    <name evidence="13" type="ORF">Pcinc_042429</name>
</gene>
<organism evidence="13 14">
    <name type="scientific">Petrolisthes cinctipes</name>
    <name type="common">Flat porcelain crab</name>
    <dbReference type="NCBI Taxonomy" id="88211"/>
    <lineage>
        <taxon>Eukaryota</taxon>
        <taxon>Metazoa</taxon>
        <taxon>Ecdysozoa</taxon>
        <taxon>Arthropoda</taxon>
        <taxon>Crustacea</taxon>
        <taxon>Multicrustacea</taxon>
        <taxon>Malacostraca</taxon>
        <taxon>Eumalacostraca</taxon>
        <taxon>Eucarida</taxon>
        <taxon>Decapoda</taxon>
        <taxon>Pleocyemata</taxon>
        <taxon>Anomura</taxon>
        <taxon>Galatheoidea</taxon>
        <taxon>Porcellanidae</taxon>
        <taxon>Petrolisthes</taxon>
    </lineage>
</organism>
<evidence type="ECO:0000256" key="7">
    <source>
        <dbReference type="ARBA" id="ARBA00023157"/>
    </source>
</evidence>
<dbReference type="PROSITE" id="PS01180">
    <property type="entry name" value="CUB"/>
    <property type="match status" value="2"/>
</dbReference>
<sequence length="651" mass="72526">MTPLKVSVLLLLLLVATSTTAFKIELDKPGPTTDPFKPVIQNDTGILSSLSGPVTDDFIDDFIDGNPKEVNGKKLFEGDIMLTEEQRRLLELRKFHTGSSLYKWPSGLVPYMLHSSLGTDAISAIMGAIANWEANTCLTFQSTTFSSQPHLNFVRDNGCWSYIGRVYRWNGQRVSIGPGCEAVGIAIHEIGHAIGFFHEQSRSDRDNFIHVNEENIIDGVESNFQMASTVNSVPYDYSSIMHYSVMAGSKNGLPTISAINPLDNYLIQRKDGLTFRDMYLANLMYDCISMWEDQCGSSNPTCQNGGYTGQDCSCVCPPNFSGANCETEIRENYYEPAADGCTQTVTTEGTLSPDYSVQMGERLQCAIEIIAPDCTKPRLTFTTFDLYQESTCNIGSCCRFENLQFMDNYPNSNTAYCGTDISPGDVFNFDTQLIILFYFRHPEVDTTGWSAEVTFPTDPSCIVVPEGDCTLQFDDSFTYNWKSPDFDGSTDYPTSIMCTEDMTGMPNTMLYLSSDSFNVGTPPVDGECTDDYIEINHLYGRTEKFCGSDPISFTSPSSSFSMTFHSNDVNTATGFDISMDMIPNSAFNCHEDIVLNSGQRYVLKSPDFKTWISEPQLRVQLYRSRGKTNQGQYSANQICWQALNVTATSFF</sequence>
<keyword evidence="2 9" id="KW-0645">Protease</keyword>
<feature type="binding site" evidence="9">
    <location>
        <position position="192"/>
    </location>
    <ligand>
        <name>Zn(2+)</name>
        <dbReference type="ChEBI" id="CHEBI:29105"/>
        <note>catalytic</note>
    </ligand>
</feature>
<feature type="domain" description="CUB" evidence="11">
    <location>
        <begin position="325"/>
        <end position="456"/>
    </location>
</feature>
<dbReference type="Gene3D" id="3.40.390.10">
    <property type="entry name" value="Collagenase (Catalytic Domain)"/>
    <property type="match status" value="1"/>
</dbReference>
<evidence type="ECO:0000256" key="5">
    <source>
        <dbReference type="ARBA" id="ARBA00022833"/>
    </source>
</evidence>
<dbReference type="Proteomes" id="UP001286313">
    <property type="component" value="Unassembled WGS sequence"/>
</dbReference>
<dbReference type="InterPro" id="IPR024079">
    <property type="entry name" value="MetalloPept_cat_dom_sf"/>
</dbReference>
<evidence type="ECO:0000256" key="6">
    <source>
        <dbReference type="ARBA" id="ARBA00023049"/>
    </source>
</evidence>
<dbReference type="SUPFAM" id="SSF49854">
    <property type="entry name" value="Spermadhesin, CUB domain"/>
    <property type="match status" value="2"/>
</dbReference>
<keyword evidence="14" id="KW-1185">Reference proteome</keyword>
<keyword evidence="3 9" id="KW-0479">Metal-binding</keyword>
<evidence type="ECO:0000259" key="11">
    <source>
        <dbReference type="PROSITE" id="PS01180"/>
    </source>
</evidence>
<comment type="caution">
    <text evidence="13">The sequence shown here is derived from an EMBL/GenBank/DDBJ whole genome shotgun (WGS) entry which is preliminary data.</text>
</comment>
<dbReference type="EMBL" id="JAWQEG010008152">
    <property type="protein sequence ID" value="KAK3850890.1"/>
    <property type="molecule type" value="Genomic_DNA"/>
</dbReference>
<dbReference type="GO" id="GO:0006508">
    <property type="term" value="P:proteolysis"/>
    <property type="evidence" value="ECO:0007669"/>
    <property type="project" value="UniProtKB-KW"/>
</dbReference>
<dbReference type="InterPro" id="IPR034035">
    <property type="entry name" value="Astacin-like_dom"/>
</dbReference>
<evidence type="ECO:0000256" key="1">
    <source>
        <dbReference type="ARBA" id="ARBA00022536"/>
    </source>
</evidence>
<dbReference type="Pfam" id="PF01400">
    <property type="entry name" value="Astacin"/>
    <property type="match status" value="1"/>
</dbReference>
<dbReference type="PANTHER" id="PTHR10127:SF893">
    <property type="entry name" value="METALLOENDOPEPTIDASE"/>
    <property type="match status" value="1"/>
</dbReference>
<evidence type="ECO:0000313" key="14">
    <source>
        <dbReference type="Proteomes" id="UP001286313"/>
    </source>
</evidence>
<dbReference type="CDD" id="cd00054">
    <property type="entry name" value="EGF_CA"/>
    <property type="match status" value="1"/>
</dbReference>
<feature type="active site" evidence="9">
    <location>
        <position position="189"/>
    </location>
</feature>
<dbReference type="GO" id="GO:0004222">
    <property type="term" value="F:metalloendopeptidase activity"/>
    <property type="evidence" value="ECO:0007669"/>
    <property type="project" value="UniProtKB-UniRule"/>
</dbReference>
<evidence type="ECO:0000256" key="3">
    <source>
        <dbReference type="ARBA" id="ARBA00022723"/>
    </source>
</evidence>
<evidence type="ECO:0000256" key="10">
    <source>
        <dbReference type="RuleBase" id="RU361183"/>
    </source>
</evidence>
<evidence type="ECO:0000259" key="12">
    <source>
        <dbReference type="PROSITE" id="PS51864"/>
    </source>
</evidence>
<comment type="cofactor">
    <cofactor evidence="9 10">
        <name>Zn(2+)</name>
        <dbReference type="ChEBI" id="CHEBI:29105"/>
    </cofactor>
    <text evidence="9 10">Binds 1 zinc ion per subunit.</text>
</comment>
<evidence type="ECO:0000256" key="8">
    <source>
        <dbReference type="PROSITE-ProRule" id="PRU00059"/>
    </source>
</evidence>
<feature type="chain" id="PRO_5041766830" description="Metalloendopeptidase" evidence="10">
    <location>
        <begin position="22"/>
        <end position="651"/>
    </location>
</feature>
<dbReference type="AlphaFoldDB" id="A0AAE1EHD3"/>
<dbReference type="InterPro" id="IPR035914">
    <property type="entry name" value="Sperma_CUB_dom_sf"/>
</dbReference>
<comment type="caution">
    <text evidence="8">Lacks conserved residue(s) required for the propagation of feature annotation.</text>
</comment>
<dbReference type="Gene3D" id="2.60.120.290">
    <property type="entry name" value="Spermadhesin, CUB domain"/>
    <property type="match status" value="2"/>
</dbReference>
<dbReference type="PROSITE" id="PS00022">
    <property type="entry name" value="EGF_1"/>
    <property type="match status" value="1"/>
</dbReference>
<dbReference type="PROSITE" id="PS51864">
    <property type="entry name" value="ASTACIN"/>
    <property type="match status" value="1"/>
</dbReference>
<name>A0AAE1EHD3_PETCI</name>